<feature type="transmembrane region" description="Helical" evidence="6">
    <location>
        <begin position="292"/>
        <end position="313"/>
    </location>
</feature>
<dbReference type="OMA" id="MEDRRTR"/>
<dbReference type="Proteomes" id="UP000001593">
    <property type="component" value="Unassembled WGS sequence"/>
</dbReference>
<evidence type="ECO:0000256" key="6">
    <source>
        <dbReference type="SAM" id="Phobius"/>
    </source>
</evidence>
<feature type="transmembrane region" description="Helical" evidence="6">
    <location>
        <begin position="39"/>
        <end position="58"/>
    </location>
</feature>
<organism evidence="9 10">
    <name type="scientific">Nematostella vectensis</name>
    <name type="common">Starlet sea anemone</name>
    <dbReference type="NCBI Taxonomy" id="45351"/>
    <lineage>
        <taxon>Eukaryota</taxon>
        <taxon>Metazoa</taxon>
        <taxon>Cnidaria</taxon>
        <taxon>Anthozoa</taxon>
        <taxon>Hexacorallia</taxon>
        <taxon>Actiniaria</taxon>
        <taxon>Edwardsiidae</taxon>
        <taxon>Nematostella</taxon>
    </lineage>
</organism>
<comment type="subcellular location">
    <subcellularLocation>
        <location evidence="1">Membrane</location>
        <topology evidence="1">Multi-pass membrane protein</topology>
    </subcellularLocation>
</comment>
<feature type="domain" description="Polycystin" evidence="8">
    <location>
        <begin position="174"/>
        <end position="265"/>
    </location>
</feature>
<evidence type="ECO:0000256" key="3">
    <source>
        <dbReference type="ARBA" id="ARBA00022692"/>
    </source>
</evidence>
<reference evidence="9 10" key="1">
    <citation type="journal article" date="2007" name="Science">
        <title>Sea anemone genome reveals ancestral eumetazoan gene repertoire and genomic organization.</title>
        <authorList>
            <person name="Putnam N.H."/>
            <person name="Srivastava M."/>
            <person name="Hellsten U."/>
            <person name="Dirks B."/>
            <person name="Chapman J."/>
            <person name="Salamov A."/>
            <person name="Terry A."/>
            <person name="Shapiro H."/>
            <person name="Lindquist E."/>
            <person name="Kapitonov V.V."/>
            <person name="Jurka J."/>
            <person name="Genikhovich G."/>
            <person name="Grigoriev I.V."/>
            <person name="Lucas S.M."/>
            <person name="Steele R.E."/>
            <person name="Finnerty J.R."/>
            <person name="Technau U."/>
            <person name="Martindale M.Q."/>
            <person name="Rokhsar D.S."/>
        </authorList>
    </citation>
    <scope>NUCLEOTIDE SEQUENCE [LARGE SCALE GENOMIC DNA]</scope>
    <source>
        <strain evidence="10">CH2 X CH6</strain>
    </source>
</reference>
<keyword evidence="5 6" id="KW-0472">Membrane</keyword>
<evidence type="ECO:0000256" key="1">
    <source>
        <dbReference type="ARBA" id="ARBA00004141"/>
    </source>
</evidence>
<gene>
    <name evidence="9" type="ORF">NEMVEDRAFT_v1g215357</name>
</gene>
<name>A7SPC7_NEMVE</name>
<evidence type="ECO:0000256" key="4">
    <source>
        <dbReference type="ARBA" id="ARBA00022989"/>
    </source>
</evidence>
<feature type="transmembrane region" description="Helical" evidence="6">
    <location>
        <begin position="344"/>
        <end position="364"/>
    </location>
</feature>
<dbReference type="EMBL" id="DS469732">
    <property type="protein sequence ID" value="EDO34429.1"/>
    <property type="molecule type" value="Genomic_DNA"/>
</dbReference>
<dbReference type="PhylomeDB" id="A7SPC7"/>
<evidence type="ECO:0000313" key="10">
    <source>
        <dbReference type="Proteomes" id="UP000001593"/>
    </source>
</evidence>
<dbReference type="eggNOG" id="KOG3599">
    <property type="taxonomic scope" value="Eukaryota"/>
</dbReference>
<dbReference type="Pfam" id="PF08016">
    <property type="entry name" value="PKD_channel"/>
    <property type="match status" value="1"/>
</dbReference>
<keyword evidence="10" id="KW-1185">Reference proteome</keyword>
<comment type="similarity">
    <text evidence="2">Belongs to the polycystin family.</text>
</comment>
<dbReference type="GO" id="GO:0016020">
    <property type="term" value="C:membrane"/>
    <property type="evidence" value="ECO:0007669"/>
    <property type="project" value="UniProtKB-SubCell"/>
</dbReference>
<keyword evidence="4 6" id="KW-1133">Transmembrane helix</keyword>
<dbReference type="InterPro" id="IPR046791">
    <property type="entry name" value="Polycystin_dom"/>
</dbReference>
<feature type="transmembrane region" description="Helical" evidence="6">
    <location>
        <begin position="384"/>
        <end position="408"/>
    </location>
</feature>
<dbReference type="PANTHER" id="PTHR10877:SF150">
    <property type="entry name" value="REJ DOMAIN-CONTAINING PROTEIN"/>
    <property type="match status" value="1"/>
</dbReference>
<protein>
    <submittedName>
        <fullName evidence="9">Uncharacterized protein</fullName>
    </submittedName>
</protein>
<evidence type="ECO:0000259" key="7">
    <source>
        <dbReference type="Pfam" id="PF08016"/>
    </source>
</evidence>
<dbReference type="Pfam" id="PF20519">
    <property type="entry name" value="Polycystin_dom"/>
    <property type="match status" value="1"/>
</dbReference>
<feature type="domain" description="Polycystin cation channel PKD1/PKD2" evidence="7">
    <location>
        <begin position="280"/>
        <end position="449"/>
    </location>
</feature>
<dbReference type="PANTHER" id="PTHR10877">
    <property type="entry name" value="POLYCYSTIN FAMILY MEMBER"/>
    <property type="match status" value="1"/>
</dbReference>
<keyword evidence="3 6" id="KW-0812">Transmembrane</keyword>
<evidence type="ECO:0000256" key="5">
    <source>
        <dbReference type="ARBA" id="ARBA00023136"/>
    </source>
</evidence>
<dbReference type="InParanoid" id="A7SPC7"/>
<dbReference type="AlphaFoldDB" id="A7SPC7"/>
<evidence type="ECO:0000256" key="2">
    <source>
        <dbReference type="ARBA" id="ARBA00007200"/>
    </source>
</evidence>
<evidence type="ECO:0000259" key="8">
    <source>
        <dbReference type="Pfam" id="PF20519"/>
    </source>
</evidence>
<proteinExistence type="inferred from homology"/>
<sequence>MAPRPKKCCPCCFVDKPPNPEKLEAARQLRLKQKEMKSIIYEIVQYLFFLGIVLVIAYGNRDPMAYKVTTSMEDYFVHTKYTGMDPFDSSSDPKSYWSWVTTSFLPTLKPRYWYGPVVDVNETFIEGQEIRKARTILRVKRKNSKQWTTVTGNYVKDPSVLYVYTDGFTADRETAYMVGSPRLRQLRVKKDQCQMLNFMRNLFDECNVAYDWDKEDKDDYLTGWRPYGTNDTTDEKNKTPWNFRSAWELKGTPYWGMFASYWAGGKNKKISVHDIQVKKYRALGRKEYLKDLWNYLEILVLLFSLSAIGLYFARLALTKYTIGNMKETPDRFVSFQYVAFLDEWVTATCSLAVFFSFLKFLRLLRFNRKMALLSSTLKAAAKPLFYFFVYFSVIFFAYAQFGFVVFGISMDSYASFQGTMASLMGLTLGDFDFDELKQANRLFGPMFFFSCNGSKTEKMLPLL</sequence>
<dbReference type="HOGENOM" id="CLU_012097_2_0_1"/>
<dbReference type="InterPro" id="IPR013122">
    <property type="entry name" value="PKD1_2_channel"/>
</dbReference>
<accession>A7SPC7</accession>
<evidence type="ECO:0000313" key="9">
    <source>
        <dbReference type="EMBL" id="EDO34429.1"/>
    </source>
</evidence>
<dbReference type="InterPro" id="IPR051223">
    <property type="entry name" value="Polycystin"/>
</dbReference>
<dbReference type="STRING" id="45351.A7SPC7"/>